<dbReference type="SUPFAM" id="SSF50978">
    <property type="entry name" value="WD40 repeat-like"/>
    <property type="match status" value="1"/>
</dbReference>
<feature type="compositionally biased region" description="Acidic residues" evidence="6">
    <location>
        <begin position="379"/>
        <end position="397"/>
    </location>
</feature>
<dbReference type="RefSeq" id="XP_028464362.1">
    <property type="nucleotide sequence ID" value="XM_028612513.1"/>
</dbReference>
<dbReference type="PANTHER" id="PTHR44019">
    <property type="entry name" value="WD REPEAT-CONTAINING PROTEIN 55"/>
    <property type="match status" value="1"/>
</dbReference>
<organism evidence="7 8">
    <name type="scientific">Sodiomyces alkalinus (strain CBS 110278 / VKM F-3762 / F11)</name>
    <name type="common">Alkaliphilic filamentous fungus</name>
    <dbReference type="NCBI Taxonomy" id="1314773"/>
    <lineage>
        <taxon>Eukaryota</taxon>
        <taxon>Fungi</taxon>
        <taxon>Dikarya</taxon>
        <taxon>Ascomycota</taxon>
        <taxon>Pezizomycotina</taxon>
        <taxon>Sordariomycetes</taxon>
        <taxon>Hypocreomycetidae</taxon>
        <taxon>Glomerellales</taxon>
        <taxon>Plectosphaerellaceae</taxon>
        <taxon>Sodiomyces</taxon>
    </lineage>
</organism>
<protein>
    <recommendedName>
        <fullName evidence="4">WD repeat-containing protein JIP5</fullName>
    </recommendedName>
    <alternativeName>
        <fullName evidence="5">WD repeat-containing protein jip5</fullName>
    </alternativeName>
</protein>
<dbReference type="AlphaFoldDB" id="A0A3N2PQB4"/>
<feature type="compositionally biased region" description="Acidic residues" evidence="6">
    <location>
        <begin position="48"/>
        <end position="60"/>
    </location>
</feature>
<evidence type="ECO:0000256" key="2">
    <source>
        <dbReference type="ARBA" id="ARBA00022574"/>
    </source>
</evidence>
<dbReference type="STRING" id="1314773.A0A3N2PQB4"/>
<accession>A0A3N2PQB4</accession>
<dbReference type="Proteomes" id="UP000272025">
    <property type="component" value="Unassembled WGS sequence"/>
</dbReference>
<dbReference type="PANTHER" id="PTHR44019:SF20">
    <property type="entry name" value="WD REPEAT-CONTAINING PROTEIN 55"/>
    <property type="match status" value="1"/>
</dbReference>
<dbReference type="Gene3D" id="2.130.10.10">
    <property type="entry name" value="YVTN repeat-like/Quinoprotein amine dehydrogenase"/>
    <property type="match status" value="1"/>
</dbReference>
<evidence type="ECO:0000256" key="6">
    <source>
        <dbReference type="SAM" id="MobiDB-lite"/>
    </source>
</evidence>
<keyword evidence="2" id="KW-0853">WD repeat</keyword>
<comment type="similarity">
    <text evidence="1">Belongs to the WD repeat WDR55 family.</text>
</comment>
<gene>
    <name evidence="7" type="ORF">SODALDRAFT_335658</name>
</gene>
<evidence type="ECO:0000256" key="3">
    <source>
        <dbReference type="ARBA" id="ARBA00022737"/>
    </source>
</evidence>
<proteinExistence type="inferred from homology"/>
<dbReference type="InterPro" id="IPR050505">
    <property type="entry name" value="WDR55/POC1"/>
</dbReference>
<evidence type="ECO:0000313" key="7">
    <source>
        <dbReference type="EMBL" id="ROT36556.1"/>
    </source>
</evidence>
<dbReference type="OrthoDB" id="2288928at2759"/>
<keyword evidence="8" id="KW-1185">Reference proteome</keyword>
<dbReference type="Pfam" id="PF00400">
    <property type="entry name" value="WD40"/>
    <property type="match status" value="1"/>
</dbReference>
<feature type="compositionally biased region" description="Basic residues" evidence="6">
    <location>
        <begin position="423"/>
        <end position="434"/>
    </location>
</feature>
<feature type="region of interest" description="Disordered" evidence="6">
    <location>
        <begin position="41"/>
        <end position="77"/>
    </location>
</feature>
<evidence type="ECO:0000313" key="8">
    <source>
        <dbReference type="Proteomes" id="UP000272025"/>
    </source>
</evidence>
<feature type="compositionally biased region" description="Acidic residues" evidence="6">
    <location>
        <begin position="408"/>
        <end position="419"/>
    </location>
</feature>
<dbReference type="InterPro" id="IPR036322">
    <property type="entry name" value="WD40_repeat_dom_sf"/>
</dbReference>
<dbReference type="InterPro" id="IPR001680">
    <property type="entry name" value="WD40_rpt"/>
</dbReference>
<reference evidence="7 8" key="1">
    <citation type="journal article" date="2018" name="Mol. Ecol.">
        <title>The obligate alkalophilic soda-lake fungus Sodiomyces alkalinus has shifted to a protein diet.</title>
        <authorList>
            <person name="Grum-Grzhimaylo A.A."/>
            <person name="Falkoski D.L."/>
            <person name="van den Heuvel J."/>
            <person name="Valero-Jimenez C.A."/>
            <person name="Min B."/>
            <person name="Choi I.G."/>
            <person name="Lipzen A."/>
            <person name="Daum C.G."/>
            <person name="Aanen D.K."/>
            <person name="Tsang A."/>
            <person name="Henrissat B."/>
            <person name="Bilanenko E.N."/>
            <person name="de Vries R.P."/>
            <person name="van Kan J.A.L."/>
            <person name="Grigoriev I.V."/>
            <person name="Debets A.J.M."/>
        </authorList>
    </citation>
    <scope>NUCLEOTIDE SEQUENCE [LARGE SCALE GENOMIC DNA]</scope>
    <source>
        <strain evidence="7 8">F11</strain>
    </source>
</reference>
<evidence type="ECO:0000256" key="4">
    <source>
        <dbReference type="ARBA" id="ARBA00039238"/>
    </source>
</evidence>
<evidence type="ECO:0000256" key="5">
    <source>
        <dbReference type="ARBA" id="ARBA00039514"/>
    </source>
</evidence>
<dbReference type="InterPro" id="IPR015943">
    <property type="entry name" value="WD40/YVTN_repeat-like_dom_sf"/>
</dbReference>
<dbReference type="EMBL" id="ML119059">
    <property type="protein sequence ID" value="ROT36556.1"/>
    <property type="molecule type" value="Genomic_DNA"/>
</dbReference>
<dbReference type="SMART" id="SM00320">
    <property type="entry name" value="WD40"/>
    <property type="match status" value="3"/>
</dbReference>
<feature type="region of interest" description="Disordered" evidence="6">
    <location>
        <begin position="373"/>
        <end position="444"/>
    </location>
</feature>
<dbReference type="GeneID" id="39580991"/>
<evidence type="ECO:0000256" key="1">
    <source>
        <dbReference type="ARBA" id="ARBA00007625"/>
    </source>
</evidence>
<name>A0A3N2PQB4_SODAK</name>
<keyword evidence="3" id="KW-0677">Repeat</keyword>
<sequence length="444" mass="47557">MLENLCTLPLNADVFTTALHPSKPLLTIGLANGRVETFRLPAVSSSENDGDDDDDDDDDDATKANKAKPPVNGRRSLAEIGRGTIDSIWQTRRHKGSCRTLAYSYDGAAMYSAGTDGLVKHFSPEDGRVISKMAIPSRSGEPDGPSMLHALNPQALLLGCDSGALHLIDLRDGAPGQKPAQTHFPHDDYISAVVAMPPTAESTSGVPKQWITTGGTTLAATDWRKGVMKRSEDQEDELLCATFVPGMGPKKNRNNGMVAVGTATGVVTLWDRGVWDDQQERIVVDQARGGGESIDALALVPQELGWGKKLVVAAGDGTLRVVDLVRRKQDSEPGSILRHDDAEAAVSVAFDCHNRLISAGGKTIKVWQELSELQGGGSSEDEDDDEEEDDDDSDDEGAGGSGKRAADSDDEDDDDSDDSDGPRKKRGKRRKTPKKPSEFSFPGL</sequence>